<reference evidence="3 4" key="2">
    <citation type="journal article" date="2011" name="Stand. Genomic Sci.">
        <title>Complete genome sequence of Isosphaera pallida type strain (IS1B).</title>
        <authorList>
            <consortium name="US DOE Joint Genome Institute (JGI-PGF)"/>
            <person name="Goker M."/>
            <person name="Cleland D."/>
            <person name="Saunders E."/>
            <person name="Lapidus A."/>
            <person name="Nolan M."/>
            <person name="Lucas S."/>
            <person name="Hammon N."/>
            <person name="Deshpande S."/>
            <person name="Cheng J.F."/>
            <person name="Tapia R."/>
            <person name="Han C."/>
            <person name="Goodwin L."/>
            <person name="Pitluck S."/>
            <person name="Liolios K."/>
            <person name="Pagani I."/>
            <person name="Ivanova N."/>
            <person name="Mavromatis K."/>
            <person name="Pati A."/>
            <person name="Chen A."/>
            <person name="Palaniappan K."/>
            <person name="Land M."/>
            <person name="Hauser L."/>
            <person name="Chang Y.J."/>
            <person name="Jeffries C.D."/>
            <person name="Detter J.C."/>
            <person name="Beck B."/>
            <person name="Woyke T."/>
            <person name="Bristow J."/>
            <person name="Eisen J.A."/>
            <person name="Markowitz V."/>
            <person name="Hugenholtz P."/>
            <person name="Kyrpides N.C."/>
            <person name="Klenk H.P."/>
        </authorList>
    </citation>
    <scope>NUCLEOTIDE SEQUENCE [LARGE SCALE GENOMIC DNA]</scope>
    <source>
        <strain evidence="4">ATCC 43644 / DSM 9630 / IS1B</strain>
    </source>
</reference>
<dbReference type="AlphaFoldDB" id="E8R239"/>
<name>E8R239_ISOPI</name>
<dbReference type="Proteomes" id="UP000008631">
    <property type="component" value="Chromosome"/>
</dbReference>
<dbReference type="KEGG" id="ipa:Isop_1890"/>
<dbReference type="HOGENOM" id="CLU_2617251_0_0_0"/>
<protein>
    <submittedName>
        <fullName evidence="3">Uncharacterized protein</fullName>
    </submittedName>
</protein>
<keyword evidence="2" id="KW-0732">Signal</keyword>
<gene>
    <name evidence="3" type="ordered locus">Isop_1890</name>
</gene>
<evidence type="ECO:0000256" key="2">
    <source>
        <dbReference type="SAM" id="SignalP"/>
    </source>
</evidence>
<keyword evidence="4" id="KW-1185">Reference proteome</keyword>
<evidence type="ECO:0000313" key="4">
    <source>
        <dbReference type="Proteomes" id="UP000008631"/>
    </source>
</evidence>
<accession>E8R239</accession>
<reference key="1">
    <citation type="submission" date="2010-11" db="EMBL/GenBank/DDBJ databases">
        <title>The complete sequence of chromosome of Isophaera pallida ATCC 43644.</title>
        <authorList>
            <consortium name="US DOE Joint Genome Institute (JGI-PGF)"/>
            <person name="Lucas S."/>
            <person name="Copeland A."/>
            <person name="Lapidus A."/>
            <person name="Bruce D."/>
            <person name="Goodwin L."/>
            <person name="Pitluck S."/>
            <person name="Kyrpides N."/>
            <person name="Mavromatis K."/>
            <person name="Pagani I."/>
            <person name="Ivanova N."/>
            <person name="Saunders E."/>
            <person name="Brettin T."/>
            <person name="Detter J.C."/>
            <person name="Han C."/>
            <person name="Tapia R."/>
            <person name="Land M."/>
            <person name="Hauser L."/>
            <person name="Markowitz V."/>
            <person name="Cheng J.-F."/>
            <person name="Hugenholtz P."/>
            <person name="Woyke T."/>
            <person name="Wu D."/>
            <person name="Eisen J.A."/>
        </authorList>
    </citation>
    <scope>NUCLEOTIDE SEQUENCE</scope>
    <source>
        <strain>ATCC 43644</strain>
    </source>
</reference>
<evidence type="ECO:0000256" key="1">
    <source>
        <dbReference type="SAM" id="MobiDB-lite"/>
    </source>
</evidence>
<organism evidence="3 4">
    <name type="scientific">Isosphaera pallida (strain ATCC 43644 / DSM 9630 / IS1B)</name>
    <dbReference type="NCBI Taxonomy" id="575540"/>
    <lineage>
        <taxon>Bacteria</taxon>
        <taxon>Pseudomonadati</taxon>
        <taxon>Planctomycetota</taxon>
        <taxon>Planctomycetia</taxon>
        <taxon>Isosphaerales</taxon>
        <taxon>Isosphaeraceae</taxon>
        <taxon>Isosphaera</taxon>
    </lineage>
</organism>
<feature type="chain" id="PRO_5003226288" evidence="2">
    <location>
        <begin position="23"/>
        <end position="78"/>
    </location>
</feature>
<feature type="region of interest" description="Disordered" evidence="1">
    <location>
        <begin position="45"/>
        <end position="78"/>
    </location>
</feature>
<dbReference type="InParanoid" id="E8R239"/>
<proteinExistence type="predicted"/>
<feature type="compositionally biased region" description="Basic and acidic residues" evidence="1">
    <location>
        <begin position="67"/>
        <end position="78"/>
    </location>
</feature>
<feature type="signal peptide" evidence="2">
    <location>
        <begin position="1"/>
        <end position="22"/>
    </location>
</feature>
<evidence type="ECO:0000313" key="3">
    <source>
        <dbReference type="EMBL" id="ADV62471.1"/>
    </source>
</evidence>
<dbReference type="EMBL" id="CP002353">
    <property type="protein sequence ID" value="ADV62471.1"/>
    <property type="molecule type" value="Genomic_DNA"/>
</dbReference>
<sequence>MTIRLIGLGTVLSLAFASTAQAQEFCSTPDTPSFLGCNGLRHPYPPDHWSGPRHRPSPPSFPKTYPLRHDLPRTDPLR</sequence>